<dbReference type="Proteomes" id="UP000694941">
    <property type="component" value="Unplaced"/>
</dbReference>
<organism evidence="4 6">
    <name type="scientific">Limulus polyphemus</name>
    <name type="common">Atlantic horseshoe crab</name>
    <dbReference type="NCBI Taxonomy" id="6850"/>
    <lineage>
        <taxon>Eukaryota</taxon>
        <taxon>Metazoa</taxon>
        <taxon>Ecdysozoa</taxon>
        <taxon>Arthropoda</taxon>
        <taxon>Chelicerata</taxon>
        <taxon>Merostomata</taxon>
        <taxon>Xiphosura</taxon>
        <taxon>Limulidae</taxon>
        <taxon>Limulus</taxon>
    </lineage>
</organism>
<dbReference type="InterPro" id="IPR029058">
    <property type="entry name" value="AB_hydrolase_fold"/>
</dbReference>
<dbReference type="RefSeq" id="XP_022257343.1">
    <property type="nucleotide sequence ID" value="XM_022401635.1"/>
</dbReference>
<gene>
    <name evidence="5 6 7 8" type="primary">LOC106473146</name>
</gene>
<dbReference type="PANTHER" id="PTHR23025">
    <property type="entry name" value="TRIACYLGLYCEROL LIPASE"/>
    <property type="match status" value="1"/>
</dbReference>
<evidence type="ECO:0000313" key="4">
    <source>
        <dbReference type="Proteomes" id="UP000694941"/>
    </source>
</evidence>
<reference evidence="5 6" key="1">
    <citation type="submission" date="2025-05" db="UniProtKB">
        <authorList>
            <consortium name="RefSeq"/>
        </authorList>
    </citation>
    <scope>IDENTIFICATION</scope>
    <source>
        <tissue evidence="5 6">Muscle</tissue>
    </source>
</reference>
<dbReference type="GeneID" id="106473146"/>
<evidence type="ECO:0000256" key="1">
    <source>
        <dbReference type="SAM" id="MobiDB-lite"/>
    </source>
</evidence>
<feature type="compositionally biased region" description="Acidic residues" evidence="1">
    <location>
        <begin position="673"/>
        <end position="688"/>
    </location>
</feature>
<dbReference type="Pfam" id="PF06350">
    <property type="entry name" value="HSL_N"/>
    <property type="match status" value="1"/>
</dbReference>
<dbReference type="SUPFAM" id="SSF53474">
    <property type="entry name" value="alpha/beta-Hydrolases"/>
    <property type="match status" value="1"/>
</dbReference>
<dbReference type="Pfam" id="PF07859">
    <property type="entry name" value="Abhydrolase_3"/>
    <property type="match status" value="2"/>
</dbReference>
<protein>
    <submittedName>
        <fullName evidence="5 6">Hormone-sensitive lipase-like</fullName>
    </submittedName>
</protein>
<dbReference type="PANTHER" id="PTHR23025:SF3">
    <property type="entry name" value="HORMONE-SENSITIVE LIPASE"/>
    <property type="match status" value="1"/>
</dbReference>
<feature type="region of interest" description="Disordered" evidence="1">
    <location>
        <begin position="668"/>
        <end position="698"/>
    </location>
</feature>
<evidence type="ECO:0000313" key="8">
    <source>
        <dbReference type="RefSeq" id="XP_022257345.1"/>
    </source>
</evidence>
<evidence type="ECO:0000313" key="7">
    <source>
        <dbReference type="RefSeq" id="XP_022257344.1"/>
    </source>
</evidence>
<dbReference type="InterPro" id="IPR010468">
    <property type="entry name" value="HSL_N"/>
</dbReference>
<evidence type="ECO:0000313" key="5">
    <source>
        <dbReference type="RefSeq" id="XP_013789281.2"/>
    </source>
</evidence>
<feature type="domain" description="Hormone-sensitive lipase N-terminal" evidence="2">
    <location>
        <begin position="140"/>
        <end position="445"/>
    </location>
</feature>
<feature type="domain" description="Alpha/beta hydrolase fold-3" evidence="3">
    <location>
        <begin position="466"/>
        <end position="614"/>
    </location>
</feature>
<dbReference type="RefSeq" id="XP_022257344.1">
    <property type="nucleotide sequence ID" value="XM_022401636.1"/>
</dbReference>
<evidence type="ECO:0000259" key="3">
    <source>
        <dbReference type="Pfam" id="PF07859"/>
    </source>
</evidence>
<dbReference type="RefSeq" id="XP_013789281.2">
    <property type="nucleotide sequence ID" value="XM_013933827.2"/>
</dbReference>
<evidence type="ECO:0000313" key="6">
    <source>
        <dbReference type="RefSeq" id="XP_022257343.1"/>
    </source>
</evidence>
<evidence type="ECO:0000259" key="2">
    <source>
        <dbReference type="Pfam" id="PF06350"/>
    </source>
</evidence>
<accession>A0ABM1TN87</accession>
<dbReference type="Gene3D" id="3.40.50.1820">
    <property type="entry name" value="alpha/beta hydrolase"/>
    <property type="match status" value="2"/>
</dbReference>
<dbReference type="RefSeq" id="XP_022257345.1">
    <property type="nucleotide sequence ID" value="XM_022401637.1"/>
</dbReference>
<proteinExistence type="predicted"/>
<keyword evidence="4" id="KW-1185">Reference proteome</keyword>
<dbReference type="InterPro" id="IPR013094">
    <property type="entry name" value="AB_hydrolase_3"/>
</dbReference>
<name>A0ABM1TN87_LIMPO</name>
<feature type="domain" description="Alpha/beta hydrolase fold-3" evidence="3">
    <location>
        <begin position="814"/>
        <end position="875"/>
    </location>
</feature>
<sequence>MQSGVTYCKCFILSSSNTNSYTTQLFDWATSTTKRRKLSNWCLLFTNNSKITTVAKPIIRNRIKTPGSLCYYLSFRRCIFALTFKPSISNILTQFSVESSSYKMYSKIQREDRSEDSLNFSVFSKSFSFDKFDKRRSGYMFEILSSLILNNIEYFRNLDSQEAVKLVAAFGLMTEHLEYIESKIDDLGRVVHLYDLDEHTPGNGYRSFLSILHSFILISVQLCNTVCMKRDSFMFQSCQYRKQVEAHVSVLGALRIGLIYLLKMLYQNTKGELFVANEHMTAQELLKEYGSLDQTGFYGRCHGFYYCESMRRTLLGVSVIMASFSDVYQRGGGALSHAAASIVYGTKYAFNPEARAQQIVQVAQNASVGFVKAFWSLSETHLMKRVPTWLCPTPAVKEEIFIPAEPLVLNKLNGHDKVEISAPHSHIPPAPVRCVLISHRLREGQELNEKSKRKTSDVLPPSRELLIHCHGGGFIAQSPEAHEIYLRDWAKDLDIPILSIDYSLAPAAPFPRAIEEVLLVYAWVLKNSKSLGSTGERICLAGDSAGGNLMMGLTLKAIDYGIRIPDAVFCAYTPMMLDMIPSPSRLLCCMDPLLPLGFMLSCLDAYAGIDRIDDDEYSDEEKENEGKKLGISGFFDSGISLIKDLEQMEIEGTAPALDSGSHSVLHDRKLVNDDDDGNSSVAPEDDEKDSMLCSSGHTPMSDRYVSEFLLKYNQADTDKQQLHDTVDPDENNVFHLPTDLSFSLQRKCCKMTRNCWNKVSNSFTETKFYKNHLAGSRIFSQGTDTRTGLFQVPWYLQQKPGLAKKFQRVKIITSNPFMSPFLASDEMLLQFPPLYIVSPSFDPTLDDSVMFARRMKKLQREVHLDCVDKLPHGFLNFLPFSKEAHEGSQLCVTRLKEALKLK</sequence>